<accession>A0AAQ3MFN8</accession>
<dbReference type="EMBL" id="CP144690">
    <property type="protein sequence ID" value="WVY90050.1"/>
    <property type="molecule type" value="Genomic_DNA"/>
</dbReference>
<organism evidence="1 2">
    <name type="scientific">Vigna mungo</name>
    <name type="common">Black gram</name>
    <name type="synonym">Phaseolus mungo</name>
    <dbReference type="NCBI Taxonomy" id="3915"/>
    <lineage>
        <taxon>Eukaryota</taxon>
        <taxon>Viridiplantae</taxon>
        <taxon>Streptophyta</taxon>
        <taxon>Embryophyta</taxon>
        <taxon>Tracheophyta</taxon>
        <taxon>Spermatophyta</taxon>
        <taxon>Magnoliopsida</taxon>
        <taxon>eudicotyledons</taxon>
        <taxon>Gunneridae</taxon>
        <taxon>Pentapetalae</taxon>
        <taxon>rosids</taxon>
        <taxon>fabids</taxon>
        <taxon>Fabales</taxon>
        <taxon>Fabaceae</taxon>
        <taxon>Papilionoideae</taxon>
        <taxon>50 kb inversion clade</taxon>
        <taxon>NPAAA clade</taxon>
        <taxon>indigoferoid/millettioid clade</taxon>
        <taxon>Phaseoleae</taxon>
        <taxon>Vigna</taxon>
    </lineage>
</organism>
<gene>
    <name evidence="1" type="ORF">V8G54_035564</name>
</gene>
<proteinExistence type="predicted"/>
<reference evidence="1 2" key="1">
    <citation type="journal article" date="2023" name="Life. Sci Alliance">
        <title>Evolutionary insights into 3D genome organization and epigenetic landscape of Vigna mungo.</title>
        <authorList>
            <person name="Junaid A."/>
            <person name="Singh B."/>
            <person name="Bhatia S."/>
        </authorList>
    </citation>
    <scope>NUCLEOTIDE SEQUENCE [LARGE SCALE GENOMIC DNA]</scope>
    <source>
        <strain evidence="1">Urdbean</strain>
    </source>
</reference>
<dbReference type="AlphaFoldDB" id="A0AAQ3MFN8"/>
<evidence type="ECO:0000313" key="2">
    <source>
        <dbReference type="Proteomes" id="UP001374535"/>
    </source>
</evidence>
<sequence length="256" mass="28516">MLESESTKTFGFLWWVTRLCDKGGHLEFESSVFQFISQSKLGFLIPFSFPIFSGSLSLVSFAALEGCHVKGSLSSKTHHRRRLALVEDSPSSKTCRRRRLAADESFAALCHRGTVEGSPSIVEGSENTSCWKEKQICNPTMFWYGCSYFSNREWWRSIGAKGFVSLTIAARFSGSGIQGCVLGGEEDIITLSTVRSNGSGKVGSGKQLCMEELDLDAKERDYFHNADEDNKLDEAIEDTILELELDESQSQFKKSL</sequence>
<name>A0AAQ3MFN8_VIGMU</name>
<keyword evidence="2" id="KW-1185">Reference proteome</keyword>
<evidence type="ECO:0000313" key="1">
    <source>
        <dbReference type="EMBL" id="WVY90050.1"/>
    </source>
</evidence>
<protein>
    <submittedName>
        <fullName evidence="1">Uncharacterized protein</fullName>
    </submittedName>
</protein>
<dbReference type="Proteomes" id="UP001374535">
    <property type="component" value="Chromosome 11"/>
</dbReference>